<dbReference type="AlphaFoldDB" id="A0A9X4RX03"/>
<evidence type="ECO:0000313" key="4">
    <source>
        <dbReference type="Proteomes" id="UP001152599"/>
    </source>
</evidence>
<name>A0A9X4RX03_9FLAO</name>
<gene>
    <name evidence="3" type="ORF">NMK71_02255</name>
</gene>
<feature type="domain" description="Glycosyltransferase subfamily 4-like N-terminal" evidence="2">
    <location>
        <begin position="27"/>
        <end position="186"/>
    </location>
</feature>
<dbReference type="InterPro" id="IPR028098">
    <property type="entry name" value="Glyco_trans_4-like_N"/>
</dbReference>
<evidence type="ECO:0000259" key="2">
    <source>
        <dbReference type="Pfam" id="PF13439"/>
    </source>
</evidence>
<comment type="caution">
    <text evidence="3">The sequence shown here is derived from an EMBL/GenBank/DDBJ whole genome shotgun (WGS) entry which is preliminary data.</text>
</comment>
<dbReference type="CDD" id="cd03801">
    <property type="entry name" value="GT4_PimA-like"/>
    <property type="match status" value="1"/>
</dbReference>
<protein>
    <submittedName>
        <fullName evidence="3">Glycosyltransferase family 4 protein</fullName>
    </submittedName>
</protein>
<dbReference type="InterPro" id="IPR050194">
    <property type="entry name" value="Glycosyltransferase_grp1"/>
</dbReference>
<accession>A0A9X4RX03</accession>
<reference evidence="3" key="1">
    <citation type="submission" date="2022-07" db="EMBL/GenBank/DDBJ databases">
        <title>Description and genome-wide analysis of Profundicola chukchiensis gen. nov., sp. nov., marine bacteria isolated from bottom sediments of the Chukchi Sea.</title>
        <authorList>
            <person name="Romanenko L."/>
            <person name="Otstavnykh N."/>
            <person name="Kurilenko V."/>
            <person name="Eremeev V."/>
            <person name="Velansky P."/>
            <person name="Mikhailov V."/>
            <person name="Isaeva M."/>
        </authorList>
    </citation>
    <scope>NUCLEOTIDE SEQUENCE</scope>
    <source>
        <strain evidence="3">KMM 9713</strain>
    </source>
</reference>
<dbReference type="SUPFAM" id="SSF53756">
    <property type="entry name" value="UDP-Glycosyltransferase/glycogen phosphorylase"/>
    <property type="match status" value="1"/>
</dbReference>
<sequence>MSANKLHILFVSTWFPNRISGLNGDFVQRHAKAVSSLHKVSVLHVEGDTAINKSVIERHKTNENYQEVIVFFPKSKYSIINFFRKFKSYQLGKKEIRGFDLIHANVMYYNLFWVLIQRLFHQKKYVLTEHSTEFYGKMSWLKRSFNKILGKYASKILPVSKKLQEAMQNQGVKGDFEVIPNVVDTSLFEAKTNSLNQVPIFLHVSMLLDSHKNITGQLNAIKILADKGYKFEFHIGGNGDLNPILEFIEKHQLQNYIKTFGTLTHQEVSQKMKQADAFILFSFKENQPCVIIESFAVGTPVIASDVGGISEFFPSNFGEIIPSNDVDELVNKMEDFIQQKNYASAHEMHDYVENNFSVRRIAERFDQVYQSIISEK</sequence>
<evidence type="ECO:0000259" key="1">
    <source>
        <dbReference type="Pfam" id="PF00534"/>
    </source>
</evidence>
<dbReference type="Proteomes" id="UP001152599">
    <property type="component" value="Unassembled WGS sequence"/>
</dbReference>
<dbReference type="RefSeq" id="WP_304419909.1">
    <property type="nucleotide sequence ID" value="NZ_JANCMU010000001.1"/>
</dbReference>
<dbReference type="InterPro" id="IPR001296">
    <property type="entry name" value="Glyco_trans_1"/>
</dbReference>
<evidence type="ECO:0000313" key="3">
    <source>
        <dbReference type="EMBL" id="MDG4945224.1"/>
    </source>
</evidence>
<keyword evidence="4" id="KW-1185">Reference proteome</keyword>
<dbReference type="Gene3D" id="3.40.50.2000">
    <property type="entry name" value="Glycogen Phosphorylase B"/>
    <property type="match status" value="2"/>
</dbReference>
<dbReference type="GO" id="GO:0016757">
    <property type="term" value="F:glycosyltransferase activity"/>
    <property type="evidence" value="ECO:0007669"/>
    <property type="project" value="InterPro"/>
</dbReference>
<dbReference type="EMBL" id="JANCMU010000001">
    <property type="protein sequence ID" value="MDG4945224.1"/>
    <property type="molecule type" value="Genomic_DNA"/>
</dbReference>
<dbReference type="Pfam" id="PF13439">
    <property type="entry name" value="Glyco_transf_4"/>
    <property type="match status" value="1"/>
</dbReference>
<feature type="domain" description="Glycosyl transferase family 1" evidence="1">
    <location>
        <begin position="191"/>
        <end position="347"/>
    </location>
</feature>
<dbReference type="Pfam" id="PF00534">
    <property type="entry name" value="Glycos_transf_1"/>
    <property type="match status" value="1"/>
</dbReference>
<organism evidence="3 4">
    <name type="scientific">Profundicola chukchiensis</name>
    <dbReference type="NCBI Taxonomy" id="2961959"/>
    <lineage>
        <taxon>Bacteria</taxon>
        <taxon>Pseudomonadati</taxon>
        <taxon>Bacteroidota</taxon>
        <taxon>Flavobacteriia</taxon>
        <taxon>Flavobacteriales</taxon>
        <taxon>Weeksellaceae</taxon>
        <taxon>Profundicola</taxon>
    </lineage>
</organism>
<dbReference type="PANTHER" id="PTHR45947">
    <property type="entry name" value="SULFOQUINOVOSYL TRANSFERASE SQD2"/>
    <property type="match status" value="1"/>
</dbReference>
<dbReference type="PANTHER" id="PTHR45947:SF15">
    <property type="entry name" value="TEICHURONIC ACID BIOSYNTHESIS GLYCOSYLTRANSFERASE TUAC-RELATED"/>
    <property type="match status" value="1"/>
</dbReference>
<proteinExistence type="predicted"/>